<dbReference type="InterPro" id="IPR002192">
    <property type="entry name" value="PPDK_AMP/ATP-bd"/>
</dbReference>
<dbReference type="Pfam" id="PF00391">
    <property type="entry name" value="PEP-utilizers"/>
    <property type="match status" value="1"/>
</dbReference>
<dbReference type="InterPro" id="IPR013815">
    <property type="entry name" value="ATP_grasp_subdomain_1"/>
</dbReference>
<dbReference type="Pfam" id="PF01326">
    <property type="entry name" value="PPDK_N"/>
    <property type="match status" value="1"/>
</dbReference>
<protein>
    <recommendedName>
        <fullName evidence="7">Phosphoenolpyruvate synthase</fullName>
    </recommendedName>
</protein>
<dbReference type="InterPro" id="IPR036637">
    <property type="entry name" value="Phosphohistidine_dom_sf"/>
</dbReference>
<evidence type="ECO:0000259" key="4">
    <source>
        <dbReference type="Pfam" id="PF01326"/>
    </source>
</evidence>
<dbReference type="PANTHER" id="PTHR43615">
    <property type="entry name" value="PHOSPHOENOLPYRUVATE SYNTHASE-RELATED"/>
    <property type="match status" value="1"/>
</dbReference>
<dbReference type="Gene3D" id="3.30.470.20">
    <property type="entry name" value="ATP-grasp fold, B domain"/>
    <property type="match status" value="1"/>
</dbReference>
<evidence type="ECO:0000313" key="6">
    <source>
        <dbReference type="Proteomes" id="UP001153709"/>
    </source>
</evidence>
<gene>
    <name evidence="5" type="ORF">DIABBA_LOCUS7903</name>
</gene>
<feature type="domain" description="PEP-utilising enzyme mobile" evidence="3">
    <location>
        <begin position="1013"/>
        <end position="1081"/>
    </location>
</feature>
<evidence type="ECO:0000313" key="5">
    <source>
        <dbReference type="EMBL" id="CAH1279934.1"/>
    </source>
</evidence>
<dbReference type="InterPro" id="IPR051549">
    <property type="entry name" value="PEP_Utilizing_Enz"/>
</dbReference>
<proteinExistence type="inferred from homology"/>
<dbReference type="Gene3D" id="3.30.1490.20">
    <property type="entry name" value="ATP-grasp fold, A domain"/>
    <property type="match status" value="1"/>
</dbReference>
<keyword evidence="6" id="KW-1185">Reference proteome</keyword>
<accession>A0A9P0GZC1</accession>
<keyword evidence="2" id="KW-0472">Membrane</keyword>
<comment type="similarity">
    <text evidence="1">Belongs to the PEP-utilizing enzyme family.</text>
</comment>
<dbReference type="GO" id="GO:0016301">
    <property type="term" value="F:kinase activity"/>
    <property type="evidence" value="ECO:0007669"/>
    <property type="project" value="InterPro"/>
</dbReference>
<evidence type="ECO:0000259" key="3">
    <source>
        <dbReference type="Pfam" id="PF00391"/>
    </source>
</evidence>
<dbReference type="OrthoDB" id="6123450at2759"/>
<reference evidence="5" key="1">
    <citation type="submission" date="2022-01" db="EMBL/GenBank/DDBJ databases">
        <authorList>
            <person name="King R."/>
        </authorList>
    </citation>
    <scope>NUCLEOTIDE SEQUENCE</scope>
</reference>
<evidence type="ECO:0000256" key="1">
    <source>
        <dbReference type="ARBA" id="ARBA00007837"/>
    </source>
</evidence>
<dbReference type="SUPFAM" id="SSF56059">
    <property type="entry name" value="Glutathione synthetase ATP-binding domain-like"/>
    <property type="match status" value="1"/>
</dbReference>
<dbReference type="AlphaFoldDB" id="A0A9P0GZC1"/>
<name>A0A9P0GZC1_DIABA</name>
<feature type="transmembrane region" description="Helical" evidence="2">
    <location>
        <begin position="7"/>
        <end position="24"/>
    </location>
</feature>
<organism evidence="5 6">
    <name type="scientific">Diabrotica balteata</name>
    <name type="common">Banded cucumber beetle</name>
    <dbReference type="NCBI Taxonomy" id="107213"/>
    <lineage>
        <taxon>Eukaryota</taxon>
        <taxon>Metazoa</taxon>
        <taxon>Ecdysozoa</taxon>
        <taxon>Arthropoda</taxon>
        <taxon>Hexapoda</taxon>
        <taxon>Insecta</taxon>
        <taxon>Pterygota</taxon>
        <taxon>Neoptera</taxon>
        <taxon>Endopterygota</taxon>
        <taxon>Coleoptera</taxon>
        <taxon>Polyphaga</taxon>
        <taxon>Cucujiformia</taxon>
        <taxon>Chrysomeloidea</taxon>
        <taxon>Chrysomelidae</taxon>
        <taxon>Galerucinae</taxon>
        <taxon>Diabroticina</taxon>
        <taxon>Diabroticites</taxon>
        <taxon>Diabrotica</taxon>
    </lineage>
</organism>
<feature type="domain" description="Pyruvate phosphate dikinase AMP/ATP-binding" evidence="4">
    <location>
        <begin position="426"/>
        <end position="736"/>
    </location>
</feature>
<dbReference type="EMBL" id="OU898280">
    <property type="protein sequence ID" value="CAH1279934.1"/>
    <property type="molecule type" value="Genomic_DNA"/>
</dbReference>
<dbReference type="Gene3D" id="3.50.30.10">
    <property type="entry name" value="Phosphohistidine domain"/>
    <property type="match status" value="1"/>
</dbReference>
<keyword evidence="2" id="KW-1133">Transmembrane helix</keyword>
<dbReference type="PANTHER" id="PTHR43615:SF1">
    <property type="entry name" value="PPDK_N DOMAIN-CONTAINING PROTEIN"/>
    <property type="match status" value="1"/>
</dbReference>
<evidence type="ECO:0000256" key="2">
    <source>
        <dbReference type="SAM" id="Phobius"/>
    </source>
</evidence>
<dbReference type="InterPro" id="IPR008279">
    <property type="entry name" value="PEP-util_enz_mobile_dom"/>
</dbReference>
<keyword evidence="2" id="KW-0812">Transmembrane</keyword>
<dbReference type="Proteomes" id="UP001153709">
    <property type="component" value="Chromosome 5"/>
</dbReference>
<dbReference type="GO" id="GO:0005524">
    <property type="term" value="F:ATP binding"/>
    <property type="evidence" value="ECO:0007669"/>
    <property type="project" value="InterPro"/>
</dbReference>
<sequence length="1087" mass="123576">MDILYNFIYYLSLLSFPFLVYFLFVRKNKSSVYSGRDWFYLVKLVVAKNEVKKYQEKYRKRLEKIGNRIETEIFAPKAQWIDTQTFYGLDEKGNSLSFRLEIGIDKIAEASLHLRLQDGNIYVLPGGTAGIQTTVSKYAWKIAGLNVEILEPLKKLRITFNGLLKNQSCTDFEKVEHIQFNFIYTAFYSPHFFPQDIDTSLFAKAVASDHWRDGSWRNNMIPQYGYEQLGTLKGFVKGDSYPIENILNLPGNRSRSKGISDRFLLKRGLRLIVIDEYGTIFNIILKALPEGNFHLNYGFALLSNERRYPITDIDLQMRHVGEHKTFPDCIKSRVKVNGKTYTIVVYLNKQKIIKSSSNTEYGYEYYTIPAKCHIDLYSGNALVEFWYANKGEEVFIPKPKLFKKLIDSIPDKLITAIKDEESRILELTGGKGSSLALLSSMQSSSFIVPDGFIVTTKAFNLHMSKNTGLSKSLSILNEICCGNIEENLEEYCKKIEESFRINTIYPEVQNAIIKQLKKYSHDSESLIWAVRSSAIGEDSDELSAAGQYKTFLGCKNEEELFKNILACWASLYDYKSVQYRWQHGLPIVTEMAVVVQKMIQATAAGVLFTCHPSTSNPSQMVITSNFGLGETVVSGESDPDHFILNRTWDEQICVMDKRLGNKHKVLNMTNGSLEEIIDNQIYSEAWSISEKQAVQLGKIGILLEQAFGNPRDIEWAYLNEKIYILQSRPITTLNQWSDFELSHEMDSPIRTKNSYYTVANIREVIPKAVTVLSHSTSVKSTDWAIQKFAQQNFDPASRAGIVTYQHNMLIDVIAFEMNEPSWRENPSLIISMIQANTKNLRTQNKESESIENIVNNLKSITSNITRSVIKLIIKKIRIAVACREQTKSEMIRSYDKLRQAYTQLGKRMVCEGLIPSKDLIYHLTHEEIGSLILNRNPVLITKAVRRKKIYPRWVKLEFPEVMAGSPTIKKSNTDISSDTLTQIFKGTPVYSGVVEARACVITRFEEIDQLKIGDILITYSTDIGWTPCFPMLAGIVTELGGLISHGAVVAREYGLPCIVGVQNVTKNFKTGDIIQLNGNTGELGKIN</sequence>
<dbReference type="SUPFAM" id="SSF52009">
    <property type="entry name" value="Phosphohistidine domain"/>
    <property type="match status" value="1"/>
</dbReference>
<evidence type="ECO:0008006" key="7">
    <source>
        <dbReference type="Google" id="ProtNLM"/>
    </source>
</evidence>